<gene>
    <name evidence="2" type="ORF">MOP44_03275</name>
</gene>
<reference evidence="2" key="1">
    <citation type="submission" date="2021-04" db="EMBL/GenBank/DDBJ databases">
        <title>Phylogenetic analysis of Acidobacteriaceae.</title>
        <authorList>
            <person name="Qiu L."/>
            <person name="Zhang Q."/>
        </authorList>
    </citation>
    <scope>NUCLEOTIDE SEQUENCE</scope>
    <source>
        <strain evidence="2">DSM 25168</strain>
    </source>
</reference>
<evidence type="ECO:0000313" key="2">
    <source>
        <dbReference type="EMBL" id="UWZ84969.1"/>
    </source>
</evidence>
<proteinExistence type="predicted"/>
<accession>A0A9J7BQX3</accession>
<name>A0A9J7BQX3_9BACT</name>
<sequence>MENLSTFQREYLWELEIPARQIIELAESVPEEAYDWRPAEDARTFAAVLVHIAAGNLMLLYGADVRSPAVMKFRGSQAAEEGPEQWLMLVRQSVAMQKTITSKDDVLDLLRTSFEAVKTAVRSMKPEEMEATCQLWSEVTTYRRIYLRILAHADEHMGQAIGYARVMGFRVPWPDPVRMMEEMAAQSAARSAATA</sequence>
<dbReference type="AlphaFoldDB" id="A0A9J7BQX3"/>
<keyword evidence="3" id="KW-1185">Reference proteome</keyword>
<dbReference type="Gene3D" id="1.20.120.450">
    <property type="entry name" value="dinb family like domain"/>
    <property type="match status" value="1"/>
</dbReference>
<dbReference type="KEGG" id="orp:MOP44_03275"/>
<organism evidence="2 3">
    <name type="scientific">Occallatibacter riparius</name>
    <dbReference type="NCBI Taxonomy" id="1002689"/>
    <lineage>
        <taxon>Bacteria</taxon>
        <taxon>Pseudomonadati</taxon>
        <taxon>Acidobacteriota</taxon>
        <taxon>Terriglobia</taxon>
        <taxon>Terriglobales</taxon>
        <taxon>Acidobacteriaceae</taxon>
        <taxon>Occallatibacter</taxon>
    </lineage>
</organism>
<feature type="domain" description="DinB-like" evidence="1">
    <location>
        <begin position="20"/>
        <end position="160"/>
    </location>
</feature>
<dbReference type="Proteomes" id="UP001059380">
    <property type="component" value="Chromosome"/>
</dbReference>
<dbReference type="SUPFAM" id="SSF109854">
    <property type="entry name" value="DinB/YfiT-like putative metalloenzymes"/>
    <property type="match status" value="1"/>
</dbReference>
<protein>
    <submittedName>
        <fullName evidence="2">DinB family protein</fullName>
    </submittedName>
</protein>
<dbReference type="RefSeq" id="WP_260794475.1">
    <property type="nucleotide sequence ID" value="NZ_CP093313.1"/>
</dbReference>
<dbReference type="InterPro" id="IPR024775">
    <property type="entry name" value="DinB-like"/>
</dbReference>
<evidence type="ECO:0000313" key="3">
    <source>
        <dbReference type="Proteomes" id="UP001059380"/>
    </source>
</evidence>
<dbReference type="Pfam" id="PF12867">
    <property type="entry name" value="DinB_2"/>
    <property type="match status" value="1"/>
</dbReference>
<dbReference type="InterPro" id="IPR034660">
    <property type="entry name" value="DinB/YfiT-like"/>
</dbReference>
<evidence type="ECO:0000259" key="1">
    <source>
        <dbReference type="Pfam" id="PF12867"/>
    </source>
</evidence>
<dbReference type="EMBL" id="CP093313">
    <property type="protein sequence ID" value="UWZ84969.1"/>
    <property type="molecule type" value="Genomic_DNA"/>
</dbReference>